<gene>
    <name evidence="2" type="ORF">CONCODRAFT_166505</name>
</gene>
<dbReference type="EMBL" id="KQ964572">
    <property type="protein sequence ID" value="KXN68504.1"/>
    <property type="molecule type" value="Genomic_DNA"/>
</dbReference>
<evidence type="ECO:0000313" key="2">
    <source>
        <dbReference type="EMBL" id="KXN68504.1"/>
    </source>
</evidence>
<organism evidence="2 3">
    <name type="scientific">Conidiobolus coronatus (strain ATCC 28846 / CBS 209.66 / NRRL 28638)</name>
    <name type="common">Delacroixia coronata</name>
    <dbReference type="NCBI Taxonomy" id="796925"/>
    <lineage>
        <taxon>Eukaryota</taxon>
        <taxon>Fungi</taxon>
        <taxon>Fungi incertae sedis</taxon>
        <taxon>Zoopagomycota</taxon>
        <taxon>Entomophthoromycotina</taxon>
        <taxon>Entomophthoromycetes</taxon>
        <taxon>Entomophthorales</taxon>
        <taxon>Ancylistaceae</taxon>
        <taxon>Conidiobolus</taxon>
    </lineage>
</organism>
<proteinExistence type="predicted"/>
<keyword evidence="3" id="KW-1185">Reference proteome</keyword>
<feature type="region of interest" description="Disordered" evidence="1">
    <location>
        <begin position="198"/>
        <end position="229"/>
    </location>
</feature>
<sequence>MANNKQQRYEQWADQAVMYPFPFFAHEPVSSRPESPLIPPSPAHVRDKPTENQDDFSSLLTHIKSLNLKQKEVNLLVSEAAKISRDPTPYPSPLLRGKSKINELRLMDEGFIEECGQPGIPSPGNPLHKNTTFSLSPLISMNPSPNPPSIILETVEDPVTNKINGNGKLKHKPPPILMYTQDSMRSSVSSNMDASVTFSTQSRSGRTFGSQNSTPSHIDDITTSDDEGMVSDISEDIDDLTLAEILSMGKENSATKLDALRNLPLDNRISWKNLKNSPRLKHVLQLIPGAQTPPSLRQSPMKSPYPPSLPMSMDDIVDLESSKLKEELDLNEKSLNESDMLNSEIKEELLKAIKLFNKSNLNHVELNESGKNSDLNNFMLNEELLKAIKLFNKSSLNHIELKEPSNSFNFNDELLKAIRLFSKSSLNHVEPEESSNSFKLNKQLLEAIKLFSKSSLNHVEPEESGGSFKLNMELLKAIKLFSKSNLNHIEPEKSGNSFKFKKDLLTAIKQFNKSSLNHIDPEESSNEFKIKEDLLKAINSSTNLT</sequence>
<accession>A0A137P0U6</accession>
<name>A0A137P0U6_CONC2</name>
<dbReference type="AlphaFoldDB" id="A0A137P0U6"/>
<reference evidence="2 3" key="1">
    <citation type="journal article" date="2015" name="Genome Biol. Evol.">
        <title>Phylogenomic analyses indicate that early fungi evolved digesting cell walls of algal ancestors of land plants.</title>
        <authorList>
            <person name="Chang Y."/>
            <person name="Wang S."/>
            <person name="Sekimoto S."/>
            <person name="Aerts A.L."/>
            <person name="Choi C."/>
            <person name="Clum A."/>
            <person name="LaButti K.M."/>
            <person name="Lindquist E.A."/>
            <person name="Yee Ngan C."/>
            <person name="Ohm R.A."/>
            <person name="Salamov A.A."/>
            <person name="Grigoriev I.V."/>
            <person name="Spatafora J.W."/>
            <person name="Berbee M.L."/>
        </authorList>
    </citation>
    <scope>NUCLEOTIDE SEQUENCE [LARGE SCALE GENOMIC DNA]</scope>
    <source>
        <strain evidence="2 3">NRRL 28638</strain>
    </source>
</reference>
<dbReference type="Proteomes" id="UP000070444">
    <property type="component" value="Unassembled WGS sequence"/>
</dbReference>
<feature type="compositionally biased region" description="Polar residues" evidence="1">
    <location>
        <begin position="198"/>
        <end position="216"/>
    </location>
</feature>
<evidence type="ECO:0000256" key="1">
    <source>
        <dbReference type="SAM" id="MobiDB-lite"/>
    </source>
</evidence>
<evidence type="ECO:0000313" key="3">
    <source>
        <dbReference type="Proteomes" id="UP000070444"/>
    </source>
</evidence>
<feature type="region of interest" description="Disordered" evidence="1">
    <location>
        <begin position="28"/>
        <end position="53"/>
    </location>
</feature>
<protein>
    <submittedName>
        <fullName evidence="2">Uncharacterized protein</fullName>
    </submittedName>
</protein>